<dbReference type="CDD" id="cd03530">
    <property type="entry name" value="Rieske_NirD_small_Bacillus"/>
    <property type="match status" value="1"/>
</dbReference>
<dbReference type="PROSITE" id="PS51296">
    <property type="entry name" value="RIESKE"/>
    <property type="match status" value="1"/>
</dbReference>
<evidence type="ECO:0000313" key="8">
    <source>
        <dbReference type="EMBL" id="MFB5681447.1"/>
    </source>
</evidence>
<evidence type="ECO:0000259" key="7">
    <source>
        <dbReference type="PROSITE" id="PS51296"/>
    </source>
</evidence>
<accession>A0ABV5B7H3</accession>
<comment type="caution">
    <text evidence="8">The sequence shown here is derived from an EMBL/GenBank/DDBJ whole genome shotgun (WGS) entry which is preliminary data.</text>
</comment>
<protein>
    <submittedName>
        <fullName evidence="8">Nitrite reductase small subunit NirD</fullName>
    </submittedName>
</protein>
<evidence type="ECO:0000256" key="2">
    <source>
        <dbReference type="ARBA" id="ARBA00022723"/>
    </source>
</evidence>
<organism evidence="8 9">
    <name type="scientific">Paenibacillus terreus</name>
    <dbReference type="NCBI Taxonomy" id="1387834"/>
    <lineage>
        <taxon>Bacteria</taxon>
        <taxon>Bacillati</taxon>
        <taxon>Bacillota</taxon>
        <taxon>Bacilli</taxon>
        <taxon>Bacillales</taxon>
        <taxon>Paenibacillaceae</taxon>
        <taxon>Paenibacillus</taxon>
    </lineage>
</organism>
<dbReference type="Pfam" id="PF00355">
    <property type="entry name" value="Rieske"/>
    <property type="match status" value="1"/>
</dbReference>
<dbReference type="Gene3D" id="2.102.10.10">
    <property type="entry name" value="Rieske [2Fe-2S] iron-sulphur domain"/>
    <property type="match status" value="1"/>
</dbReference>
<keyword evidence="1" id="KW-0001">2Fe-2S</keyword>
<keyword evidence="5" id="KW-0411">Iron-sulfur</keyword>
<dbReference type="Proteomes" id="UP001580407">
    <property type="component" value="Unassembled WGS sequence"/>
</dbReference>
<keyword evidence="3" id="KW-0560">Oxidoreductase</keyword>
<dbReference type="NCBIfam" id="TIGR02378">
    <property type="entry name" value="nirD_assim_sml"/>
    <property type="match status" value="1"/>
</dbReference>
<sequence length="114" mass="12445">MEEKIRIASIQEIDLRGARTFRMGELEVAVFRLDDGSIKALENRCPHKAGKLSEGMVCGTNVHCPLHDWKIDLASGLVQAPDEGCVTTFGTEIDEQGSVFILVEKEVLQSASGT</sequence>
<name>A0ABV5B7H3_9BACL</name>
<evidence type="ECO:0000256" key="4">
    <source>
        <dbReference type="ARBA" id="ARBA00023004"/>
    </source>
</evidence>
<dbReference type="EMBL" id="JBHILM010000010">
    <property type="protein sequence ID" value="MFB5681447.1"/>
    <property type="molecule type" value="Genomic_DNA"/>
</dbReference>
<gene>
    <name evidence="8" type="primary">nirD</name>
    <name evidence="8" type="ORF">ACE3NQ_11040</name>
</gene>
<dbReference type="PANTHER" id="PTHR21496:SF23">
    <property type="entry name" value="3-PHENYLPROPIONATE_CINNAMIC ACID DIOXYGENASE FERREDOXIN SUBUNIT"/>
    <property type="match status" value="1"/>
</dbReference>
<keyword evidence="6" id="KW-0534">Nitrate assimilation</keyword>
<keyword evidence="2" id="KW-0479">Metal-binding</keyword>
<evidence type="ECO:0000256" key="6">
    <source>
        <dbReference type="ARBA" id="ARBA00023063"/>
    </source>
</evidence>
<evidence type="ECO:0000256" key="3">
    <source>
        <dbReference type="ARBA" id="ARBA00023002"/>
    </source>
</evidence>
<proteinExistence type="predicted"/>
<dbReference type="SUPFAM" id="SSF50022">
    <property type="entry name" value="ISP domain"/>
    <property type="match status" value="1"/>
</dbReference>
<evidence type="ECO:0000256" key="5">
    <source>
        <dbReference type="ARBA" id="ARBA00023014"/>
    </source>
</evidence>
<keyword evidence="9" id="KW-1185">Reference proteome</keyword>
<dbReference type="InterPro" id="IPR012748">
    <property type="entry name" value="Rieske-like_NirD"/>
</dbReference>
<feature type="domain" description="Rieske" evidence="7">
    <location>
        <begin position="7"/>
        <end position="100"/>
    </location>
</feature>
<dbReference type="InterPro" id="IPR036922">
    <property type="entry name" value="Rieske_2Fe-2S_sf"/>
</dbReference>
<reference evidence="8 9" key="1">
    <citation type="submission" date="2024-09" db="EMBL/GenBank/DDBJ databases">
        <authorList>
            <person name="Ruan L."/>
        </authorList>
    </citation>
    <scope>NUCLEOTIDE SEQUENCE [LARGE SCALE GENOMIC DNA]</scope>
    <source>
        <strain evidence="8 9">D33</strain>
    </source>
</reference>
<keyword evidence="4" id="KW-0408">Iron</keyword>
<evidence type="ECO:0000313" key="9">
    <source>
        <dbReference type="Proteomes" id="UP001580407"/>
    </source>
</evidence>
<dbReference type="InterPro" id="IPR017941">
    <property type="entry name" value="Rieske_2Fe-2S"/>
</dbReference>
<dbReference type="RefSeq" id="WP_375525235.1">
    <property type="nucleotide sequence ID" value="NZ_JBHILM010000010.1"/>
</dbReference>
<evidence type="ECO:0000256" key="1">
    <source>
        <dbReference type="ARBA" id="ARBA00022714"/>
    </source>
</evidence>
<dbReference type="PANTHER" id="PTHR21496">
    <property type="entry name" value="FERREDOXIN-RELATED"/>
    <property type="match status" value="1"/>
</dbReference>